<sequence>MSADLHQGRIVLNEWVGRRYKHMVVEAPDAVVAVPGQFFHLRLSSQWDPLLRRPMSIYGIDEDRGWVEFLYHVRGRGTALLAGLVPGDTLDLLGPLGRGFSLDSAWRGILLVGRGAGLATLAPLAEQAVQSGMDVFAILSARTPDRLVSVDRLHELGARVATVTDVEGTSEVHVVESMVREILHRESVDAVFTCGSRRLTRLMQRLADTHGIPGQVALEENMGCGLGMCYCCVKPFFREGRVYPLRVCREGPVFSLAEVIVDEL</sequence>
<dbReference type="InterPro" id="IPR019480">
    <property type="entry name" value="Dihydroorotate_DH_Fe-S-bd"/>
</dbReference>
<dbReference type="InterPro" id="IPR012165">
    <property type="entry name" value="Cyt_c3_hydrogenase_gsu"/>
</dbReference>
<dbReference type="Gene3D" id="3.40.50.80">
    <property type="entry name" value="Nucleotide-binding domain of ferredoxin-NADP reductase (FNR) module"/>
    <property type="match status" value="1"/>
</dbReference>
<name>A0A6F9EAW2_9BACL</name>
<keyword evidence="4 12" id="KW-0001">2Fe-2S</keyword>
<dbReference type="SUPFAM" id="SSF52343">
    <property type="entry name" value="Ferredoxin reductase-like, C-terminal NADP-linked domain"/>
    <property type="match status" value="1"/>
</dbReference>
<dbReference type="InterPro" id="IPR039261">
    <property type="entry name" value="FNR_nucleotide-bd"/>
</dbReference>
<dbReference type="CDD" id="cd06218">
    <property type="entry name" value="DHOD_e_trans"/>
    <property type="match status" value="1"/>
</dbReference>
<evidence type="ECO:0000256" key="10">
    <source>
        <dbReference type="ARBA" id="ARBA00034078"/>
    </source>
</evidence>
<evidence type="ECO:0000259" key="13">
    <source>
        <dbReference type="PROSITE" id="PS51384"/>
    </source>
</evidence>
<dbReference type="PANTHER" id="PTHR43513:SF3">
    <property type="entry name" value="DIHYDROOROTATE DEHYDROGENASE B (NAD(+)), ELECTRON TRANSFER SUBUNIT-RELATED"/>
    <property type="match status" value="1"/>
</dbReference>
<reference evidence="14 15" key="1">
    <citation type="submission" date="2020-04" db="EMBL/GenBank/DDBJ databases">
        <authorList>
            <person name="Hogendoorn C."/>
        </authorList>
    </citation>
    <scope>NUCLEOTIDE SEQUENCE [LARGE SCALE GENOMIC DNA]</scope>
    <source>
        <strain evidence="14">COOX1</strain>
    </source>
</reference>
<comment type="cofactor">
    <cofactor evidence="11">
        <name>FAD</name>
        <dbReference type="ChEBI" id="CHEBI:57692"/>
    </cofactor>
    <text evidence="11">Binds 1 FAD per subunit.</text>
</comment>
<keyword evidence="3 11" id="KW-0285">Flavoprotein</keyword>
<dbReference type="InterPro" id="IPR050353">
    <property type="entry name" value="PyrK_electron_transfer"/>
</dbReference>
<dbReference type="GO" id="GO:0050660">
    <property type="term" value="F:flavin adenine dinucleotide binding"/>
    <property type="evidence" value="ECO:0007669"/>
    <property type="project" value="InterPro"/>
</dbReference>
<dbReference type="Proteomes" id="UP000502196">
    <property type="component" value="Chromosome"/>
</dbReference>
<dbReference type="PANTHER" id="PTHR43513">
    <property type="entry name" value="DIHYDROOROTATE DEHYDROGENASE B (NAD(+)), ELECTRON TRANSFER SUBUNIT"/>
    <property type="match status" value="1"/>
</dbReference>
<dbReference type="GO" id="GO:0016491">
    <property type="term" value="F:oxidoreductase activity"/>
    <property type="evidence" value="ECO:0007669"/>
    <property type="project" value="InterPro"/>
</dbReference>
<feature type="domain" description="FAD-binding FR-type" evidence="13">
    <location>
        <begin position="3"/>
        <end position="102"/>
    </location>
</feature>
<dbReference type="GO" id="GO:0051537">
    <property type="term" value="F:2 iron, 2 sulfur cluster binding"/>
    <property type="evidence" value="ECO:0007669"/>
    <property type="project" value="UniProtKB-KW"/>
</dbReference>
<keyword evidence="7" id="KW-0249">Electron transport</keyword>
<dbReference type="Gene3D" id="2.10.240.10">
    <property type="entry name" value="Dihydroorotate dehydrogenase, electron transfer subunit"/>
    <property type="match status" value="1"/>
</dbReference>
<dbReference type="PIRSF" id="PIRSF006816">
    <property type="entry name" value="Cyc3_hyd_g"/>
    <property type="match status" value="1"/>
</dbReference>
<dbReference type="PROSITE" id="PS51384">
    <property type="entry name" value="FAD_FR"/>
    <property type="match status" value="1"/>
</dbReference>
<comment type="similarity">
    <text evidence="1">Belongs to the PyrK family.</text>
</comment>
<evidence type="ECO:0000256" key="2">
    <source>
        <dbReference type="ARBA" id="ARBA00022448"/>
    </source>
</evidence>
<dbReference type="Pfam" id="PF10418">
    <property type="entry name" value="DHODB_Fe-S_bind"/>
    <property type="match status" value="1"/>
</dbReference>
<evidence type="ECO:0000313" key="14">
    <source>
        <dbReference type="EMBL" id="CAB3393692.1"/>
    </source>
</evidence>
<evidence type="ECO:0000256" key="6">
    <source>
        <dbReference type="ARBA" id="ARBA00022827"/>
    </source>
</evidence>
<dbReference type="GO" id="GO:0006221">
    <property type="term" value="P:pyrimidine nucleotide biosynthetic process"/>
    <property type="evidence" value="ECO:0007669"/>
    <property type="project" value="InterPro"/>
</dbReference>
<keyword evidence="5 12" id="KW-0479">Metal-binding</keyword>
<feature type="binding site" evidence="11">
    <location>
        <begin position="77"/>
        <end position="78"/>
    </location>
    <ligand>
        <name>FAD</name>
        <dbReference type="ChEBI" id="CHEBI:57692"/>
    </ligand>
</feature>
<evidence type="ECO:0000256" key="11">
    <source>
        <dbReference type="PIRSR" id="PIRSR006816-1"/>
    </source>
</evidence>
<accession>A0A6F9EAW2</accession>
<dbReference type="RefSeq" id="WP_170085753.1">
    <property type="nucleotide sequence ID" value="NZ_CP047972.1"/>
</dbReference>
<evidence type="ECO:0000256" key="8">
    <source>
        <dbReference type="ARBA" id="ARBA00023004"/>
    </source>
</evidence>
<keyword evidence="6 11" id="KW-0274">FAD</keyword>
<dbReference type="EMBL" id="LR792683">
    <property type="protein sequence ID" value="CAB3393692.1"/>
    <property type="molecule type" value="Genomic_DNA"/>
</dbReference>
<dbReference type="InterPro" id="IPR037117">
    <property type="entry name" value="Dihydroorotate_DH_ele_sf"/>
</dbReference>
<dbReference type="AlphaFoldDB" id="A0A6F9EAW2"/>
<dbReference type="InterPro" id="IPR017938">
    <property type="entry name" value="Riboflavin_synthase-like_b-brl"/>
</dbReference>
<evidence type="ECO:0000256" key="12">
    <source>
        <dbReference type="PIRSR" id="PIRSR006816-2"/>
    </source>
</evidence>
<feature type="binding site" evidence="12">
    <location>
        <position position="224"/>
    </location>
    <ligand>
        <name>[2Fe-2S] cluster</name>
        <dbReference type="ChEBI" id="CHEBI:190135"/>
    </ligand>
</feature>
<evidence type="ECO:0000313" key="15">
    <source>
        <dbReference type="Proteomes" id="UP000502196"/>
    </source>
</evidence>
<comment type="cofactor">
    <cofactor evidence="12">
        <name>[2Fe-2S] cluster</name>
        <dbReference type="ChEBI" id="CHEBI:190135"/>
    </cofactor>
    <text evidence="12">Binds 1 [2Fe-2S] cluster per subunit.</text>
</comment>
<evidence type="ECO:0000256" key="3">
    <source>
        <dbReference type="ARBA" id="ARBA00022630"/>
    </source>
</evidence>
<feature type="binding site" evidence="11">
    <location>
        <begin position="53"/>
        <end position="56"/>
    </location>
    <ligand>
        <name>FAD</name>
        <dbReference type="ChEBI" id="CHEBI:57692"/>
    </ligand>
</feature>
<keyword evidence="2" id="KW-0813">Transport</keyword>
<evidence type="ECO:0000256" key="5">
    <source>
        <dbReference type="ARBA" id="ARBA00022723"/>
    </source>
</evidence>
<keyword evidence="9 12" id="KW-0411">Iron-sulfur</keyword>
<proteinExistence type="inferred from homology"/>
<keyword evidence="8 12" id="KW-0408">Iron</keyword>
<organism evidence="14 15">
    <name type="scientific">Kyrpidia spormannii</name>
    <dbReference type="NCBI Taxonomy" id="2055160"/>
    <lineage>
        <taxon>Bacteria</taxon>
        <taxon>Bacillati</taxon>
        <taxon>Bacillota</taxon>
        <taxon>Bacilli</taxon>
        <taxon>Bacillales</taxon>
        <taxon>Alicyclobacillaceae</taxon>
        <taxon>Kyrpidia</taxon>
    </lineage>
</organism>
<feature type="binding site" evidence="12">
    <location>
        <position position="232"/>
    </location>
    <ligand>
        <name>[2Fe-2S] cluster</name>
        <dbReference type="ChEBI" id="CHEBI:190135"/>
    </ligand>
</feature>
<gene>
    <name evidence="14" type="ORF">COOX1_2041</name>
</gene>
<evidence type="ECO:0000256" key="1">
    <source>
        <dbReference type="ARBA" id="ARBA00006422"/>
    </source>
</evidence>
<dbReference type="InterPro" id="IPR017927">
    <property type="entry name" value="FAD-bd_FR_type"/>
</dbReference>
<feature type="binding site" evidence="12">
    <location>
        <position position="229"/>
    </location>
    <ligand>
        <name>[2Fe-2S] cluster</name>
        <dbReference type="ChEBI" id="CHEBI:190135"/>
    </ligand>
</feature>
<dbReference type="Gene3D" id="2.40.30.10">
    <property type="entry name" value="Translation factors"/>
    <property type="match status" value="1"/>
</dbReference>
<feature type="binding site" evidence="12">
    <location>
        <position position="248"/>
    </location>
    <ligand>
        <name>[2Fe-2S] cluster</name>
        <dbReference type="ChEBI" id="CHEBI:190135"/>
    </ligand>
</feature>
<protein>
    <submittedName>
        <fullName evidence="14">Dihydroorotate dehydrogenase electron transfer subunit</fullName>
    </submittedName>
</protein>
<evidence type="ECO:0000256" key="7">
    <source>
        <dbReference type="ARBA" id="ARBA00022982"/>
    </source>
</evidence>
<dbReference type="SUPFAM" id="SSF63380">
    <property type="entry name" value="Riboflavin synthase domain-like"/>
    <property type="match status" value="1"/>
</dbReference>
<comment type="cofactor">
    <cofactor evidence="10">
        <name>[2Fe-2S] cluster</name>
        <dbReference type="ChEBI" id="CHEBI:190135"/>
    </cofactor>
</comment>
<evidence type="ECO:0000256" key="9">
    <source>
        <dbReference type="ARBA" id="ARBA00023014"/>
    </source>
</evidence>
<dbReference type="GO" id="GO:0046872">
    <property type="term" value="F:metal ion binding"/>
    <property type="evidence" value="ECO:0007669"/>
    <property type="project" value="UniProtKB-KW"/>
</dbReference>
<evidence type="ECO:0000256" key="4">
    <source>
        <dbReference type="ARBA" id="ARBA00022714"/>
    </source>
</evidence>